<sequence>MAESAQPHVAARSGGSGRPSVLTSHDPRTGETVGTYAVQGSSELKRAVRAARAAEKWWAHLSFGARKRWLLDWKRSIARRSGELIDLVREETGKPEADAAIEVMLAIENLDWAARNAGRTLGRRVIDSTWLTRNQRASVGFLPLGVIGVIGAWHNPVFTPMGSIAYAMAAGNAVVFKPHELTTGVGVWLAQTWADLAPDQPVLQAITGDATTTATLCRAGVDKVAYAGPEAEGRKVIELCAQTLTPVVVEYSGKGAMVVQVDAKLDEAAEAAVFGAMANAGQNAAGIQRAYVAESVYEPFLDLVIEHARRLRPGAAKHACYGPMILEEQTDVVRRQVRDALARGGRAVVGGLDSIREPYVEPIVLAEVPEESLVVSGEAIGPVLVVNKVADMDEAVRRVNAVGSGLSVSVFTRDVASVEAFAERLRVGVVTVNSATACTGIPALPFGGVGEYGQGHSHGELGLLEFTRTLAIARTKYRAPLKLTTFERNSRQLRIARTIFRLRHGH</sequence>
<dbReference type="RefSeq" id="WP_197731595.1">
    <property type="nucleotide sequence ID" value="NZ_JARWRF010000043.1"/>
</dbReference>
<feature type="region of interest" description="Disordered" evidence="2">
    <location>
        <begin position="1"/>
        <end position="33"/>
    </location>
</feature>
<dbReference type="Gene3D" id="3.40.309.10">
    <property type="entry name" value="Aldehyde Dehydrogenase, Chain A, domain 2"/>
    <property type="match status" value="1"/>
</dbReference>
<evidence type="ECO:0000313" key="4">
    <source>
        <dbReference type="EMBL" id="VFB01282.1"/>
    </source>
</evidence>
<feature type="domain" description="Aldehyde dehydrogenase" evidence="3">
    <location>
        <begin position="22"/>
        <end position="469"/>
    </location>
</feature>
<protein>
    <submittedName>
        <fullName evidence="4">Succinate-semialdehyde dehydrogenase [NADP(+)]</fullName>
        <ecNumber evidence="4">1.2.1.79</ecNumber>
    </submittedName>
</protein>
<dbReference type="GO" id="GO:0036243">
    <property type="term" value="F:succinate-semialdehyde dehydrogenase (NADP+) activity"/>
    <property type="evidence" value="ECO:0007669"/>
    <property type="project" value="UniProtKB-EC"/>
</dbReference>
<evidence type="ECO:0000256" key="2">
    <source>
        <dbReference type="SAM" id="MobiDB-lite"/>
    </source>
</evidence>
<dbReference type="PANTHER" id="PTHR11699">
    <property type="entry name" value="ALDEHYDE DEHYDROGENASE-RELATED"/>
    <property type="match status" value="1"/>
</dbReference>
<gene>
    <name evidence="4" type="primary">gabD_7</name>
    <name evidence="4" type="ORF">NCTC10797_05100</name>
</gene>
<organism evidence="4 5">
    <name type="scientific">Nocardia cyriacigeorgica</name>
    <dbReference type="NCBI Taxonomy" id="135487"/>
    <lineage>
        <taxon>Bacteria</taxon>
        <taxon>Bacillati</taxon>
        <taxon>Actinomycetota</taxon>
        <taxon>Actinomycetes</taxon>
        <taxon>Mycobacteriales</taxon>
        <taxon>Nocardiaceae</taxon>
        <taxon>Nocardia</taxon>
    </lineage>
</organism>
<dbReference type="InterPro" id="IPR016163">
    <property type="entry name" value="Ald_DH_C"/>
</dbReference>
<keyword evidence="1 4" id="KW-0560">Oxidoreductase</keyword>
<evidence type="ECO:0000256" key="1">
    <source>
        <dbReference type="ARBA" id="ARBA00023002"/>
    </source>
</evidence>
<evidence type="ECO:0000259" key="3">
    <source>
        <dbReference type="Pfam" id="PF00171"/>
    </source>
</evidence>
<reference evidence="4 5" key="1">
    <citation type="submission" date="2019-02" db="EMBL/GenBank/DDBJ databases">
        <authorList>
            <consortium name="Pathogen Informatics"/>
        </authorList>
    </citation>
    <scope>NUCLEOTIDE SEQUENCE [LARGE SCALE GENOMIC DNA]</scope>
    <source>
        <strain evidence="4 5">3012STDY6756504</strain>
    </source>
</reference>
<evidence type="ECO:0000313" key="5">
    <source>
        <dbReference type="Proteomes" id="UP000290439"/>
    </source>
</evidence>
<name>A0A4U8W5H8_9NOCA</name>
<dbReference type="Gene3D" id="3.40.605.10">
    <property type="entry name" value="Aldehyde Dehydrogenase, Chain A, domain 1"/>
    <property type="match status" value="1"/>
</dbReference>
<dbReference type="Pfam" id="PF00171">
    <property type="entry name" value="Aldedh"/>
    <property type="match status" value="1"/>
</dbReference>
<accession>A0A4U8W5H8</accession>
<dbReference type="EMBL" id="LR215973">
    <property type="protein sequence ID" value="VFB01282.1"/>
    <property type="molecule type" value="Genomic_DNA"/>
</dbReference>
<dbReference type="InterPro" id="IPR016161">
    <property type="entry name" value="Ald_DH/histidinol_DH"/>
</dbReference>
<dbReference type="InterPro" id="IPR015590">
    <property type="entry name" value="Aldehyde_DH_dom"/>
</dbReference>
<dbReference type="SUPFAM" id="SSF53720">
    <property type="entry name" value="ALDH-like"/>
    <property type="match status" value="1"/>
</dbReference>
<proteinExistence type="predicted"/>
<dbReference type="CDD" id="cd07099">
    <property type="entry name" value="ALDH_DDALDH"/>
    <property type="match status" value="1"/>
</dbReference>
<dbReference type="Proteomes" id="UP000290439">
    <property type="component" value="Chromosome"/>
</dbReference>
<dbReference type="AlphaFoldDB" id="A0A4U8W5H8"/>
<dbReference type="InterPro" id="IPR016162">
    <property type="entry name" value="Ald_DH_N"/>
</dbReference>
<dbReference type="EC" id="1.2.1.79" evidence="4"/>